<protein>
    <submittedName>
        <fullName evidence="1">Uncharacterized protein</fullName>
    </submittedName>
</protein>
<sequence length="126" mass="14247">MLHSTILRFKGSLVYPQTIFVFLFLGSGFKEHCNFLFLNPTQLIWFSPTVSQTVGPITCMSRDKDFATSQINHCVKLFNVEKSNEVRLFRASLLLKNQVLGVGSIVLLLNHTGLKSKVPLSLHIIR</sequence>
<reference evidence="1 2" key="1">
    <citation type="submission" date="2013-06" db="EMBL/GenBank/DDBJ databases">
        <authorList>
            <person name="Weinstock G."/>
            <person name="Sodergren E."/>
            <person name="Lobos E.A."/>
            <person name="Fulton L."/>
            <person name="Fulton R."/>
            <person name="Courtney L."/>
            <person name="Fronick C."/>
            <person name="O'Laughlin M."/>
            <person name="Godfrey J."/>
            <person name="Wilson R.M."/>
            <person name="Miner T."/>
            <person name="Farmer C."/>
            <person name="Delehaunty K."/>
            <person name="Cordes M."/>
            <person name="Minx P."/>
            <person name="Tomlinson C."/>
            <person name="Chen J."/>
            <person name="Wollam A."/>
            <person name="Pepin K.H."/>
            <person name="Bhonagiri V."/>
            <person name="Zhang X."/>
            <person name="Warren W."/>
            <person name="Mitreva M."/>
            <person name="Mardis E.R."/>
            <person name="Wilson R.K."/>
        </authorList>
    </citation>
    <scope>NUCLEOTIDE SEQUENCE [LARGE SCALE GENOMIC DNA]</scope>
    <source>
        <strain evidence="1 2">W1703</strain>
    </source>
</reference>
<dbReference type="AlphaFoldDB" id="U2JDI3"/>
<gene>
    <name evidence="1" type="ORF">HMPREF1557_00552</name>
</gene>
<dbReference type="Proteomes" id="UP000016617">
    <property type="component" value="Unassembled WGS sequence"/>
</dbReference>
<evidence type="ECO:0000313" key="2">
    <source>
        <dbReference type="Proteomes" id="UP000016617"/>
    </source>
</evidence>
<organism evidence="1 2">
    <name type="scientific">Streptococcus sobrinus W1703</name>
    <dbReference type="NCBI Taxonomy" id="1227275"/>
    <lineage>
        <taxon>Bacteria</taxon>
        <taxon>Bacillati</taxon>
        <taxon>Bacillota</taxon>
        <taxon>Bacilli</taxon>
        <taxon>Lactobacillales</taxon>
        <taxon>Streptococcaceae</taxon>
        <taxon>Streptococcus</taxon>
    </lineage>
</organism>
<dbReference type="HOGENOM" id="CLU_1980412_0_0_9"/>
<accession>U2JDI3</accession>
<evidence type="ECO:0000313" key="1">
    <source>
        <dbReference type="EMBL" id="ERJ77855.1"/>
    </source>
</evidence>
<proteinExistence type="predicted"/>
<comment type="caution">
    <text evidence="1">The sequence shown here is derived from an EMBL/GenBank/DDBJ whole genome shotgun (WGS) entry which is preliminary data.</text>
</comment>
<dbReference type="EMBL" id="AWVA01000028">
    <property type="protein sequence ID" value="ERJ77855.1"/>
    <property type="molecule type" value="Genomic_DNA"/>
</dbReference>
<name>U2JDI3_9STRE</name>